<organism evidence="2 3">
    <name type="scientific">Aequorivita iocasae</name>
    <dbReference type="NCBI Taxonomy" id="2803865"/>
    <lineage>
        <taxon>Bacteria</taxon>
        <taxon>Pseudomonadati</taxon>
        <taxon>Bacteroidota</taxon>
        <taxon>Flavobacteriia</taxon>
        <taxon>Flavobacteriales</taxon>
        <taxon>Flavobacteriaceae</taxon>
        <taxon>Aequorivita</taxon>
    </lineage>
</organism>
<evidence type="ECO:0000313" key="3">
    <source>
        <dbReference type="Proteomes" id="UP000629420"/>
    </source>
</evidence>
<dbReference type="Gene3D" id="3.10.450.50">
    <property type="match status" value="2"/>
</dbReference>
<feature type="chain" id="PRO_5046169624" evidence="1">
    <location>
        <begin position="21"/>
        <end position="310"/>
    </location>
</feature>
<dbReference type="Proteomes" id="UP000629420">
    <property type="component" value="Chromosome"/>
</dbReference>
<reference evidence="2 3" key="1">
    <citation type="submission" date="2021-01" db="EMBL/GenBank/DDBJ databases">
        <title>Aequorivita sp. strain KX20305, a bacterium isolated from the sediment collected at a cold seep field in South China Sea.</title>
        <authorList>
            <person name="Zhang H."/>
            <person name="Li C."/>
        </authorList>
    </citation>
    <scope>NUCLEOTIDE SEQUENCE [LARGE SCALE GENOMIC DNA]</scope>
    <source>
        <strain evidence="2 3">KX20305</strain>
    </source>
</reference>
<dbReference type="InterPro" id="IPR032710">
    <property type="entry name" value="NTF2-like_dom_sf"/>
</dbReference>
<keyword evidence="3" id="KW-1185">Reference proteome</keyword>
<protein>
    <submittedName>
        <fullName evidence="2">Nuclear transport factor 2 family protein</fullName>
    </submittedName>
</protein>
<keyword evidence="1" id="KW-0732">Signal</keyword>
<name>A0ABX7DWH5_9FLAO</name>
<evidence type="ECO:0000256" key="1">
    <source>
        <dbReference type="SAM" id="SignalP"/>
    </source>
</evidence>
<accession>A0ABX7DWH5</accession>
<proteinExistence type="predicted"/>
<sequence>MKTTALSVMMLIAFISTAQKKNGTIYVEHPAITTVEAMTQAFVKGDTQKVASYLADDFKAYNGTSIDPNDKGQDKESFSNAAKGWNDALDYFSISRSPGAYPDALEYKDDNQKDVMWVQTWEDMKGVHKKTGVKINQPMHRLFIVNKNNKIQTIITYSNANIGSEIRQSFSDRKNGTIYNHHENINTVRKMMYAIEFNDWDKVYSFYDKDVEFVDSSSPTMKSISLAEQKAIDKQILEKYDVSSIDMVGYPDYLHYEMGDIGVVLSWWNINFIRKADKKAITMPIHYQMNFNEEGKITSETAYYNPKLLD</sequence>
<dbReference type="EMBL" id="CP068439">
    <property type="protein sequence ID" value="QQX78147.1"/>
    <property type="molecule type" value="Genomic_DNA"/>
</dbReference>
<evidence type="ECO:0000313" key="2">
    <source>
        <dbReference type="EMBL" id="QQX78147.1"/>
    </source>
</evidence>
<dbReference type="SUPFAM" id="SSF54427">
    <property type="entry name" value="NTF2-like"/>
    <property type="match status" value="2"/>
</dbReference>
<feature type="signal peptide" evidence="1">
    <location>
        <begin position="1"/>
        <end position="20"/>
    </location>
</feature>
<gene>
    <name evidence="2" type="ORF">JK629_02110</name>
</gene>